<dbReference type="PANTHER" id="PTHR47245">
    <property type="entry name" value="PEPTIDYLPROLYL ISOMERASE"/>
    <property type="match status" value="1"/>
</dbReference>
<reference evidence="15" key="1">
    <citation type="journal article" date="2015" name="Genome Announc.">
        <title>Whole-Genome Sequences of 80 Environmental and Clinical Isolates of Burkholderia pseudomallei.</title>
        <authorList>
            <person name="Johnson S.L."/>
            <person name="Baker A.L."/>
            <person name="Chain P.S."/>
            <person name="Currie B.J."/>
            <person name="Daligault H.E."/>
            <person name="Davenport K.W."/>
            <person name="Davis C.B."/>
            <person name="Inglis T.J."/>
            <person name="Kaestli M."/>
            <person name="Koren S."/>
            <person name="Mayo M."/>
            <person name="Merritt A.J."/>
            <person name="Price E.P."/>
            <person name="Sarovich D.S."/>
            <person name="Warner J."/>
            <person name="Rosovitz M.J."/>
        </authorList>
    </citation>
    <scope>NUCLEOTIDE SEQUENCE [LARGE SCALE GENOMIC DNA]</scope>
    <source>
        <strain evidence="15">DSM 2030</strain>
    </source>
</reference>
<name>A0A097AUC3_THEKI</name>
<dbReference type="EMBL" id="CP009170">
    <property type="protein sequence ID" value="AIS53424.1"/>
    <property type="molecule type" value="Genomic_DNA"/>
</dbReference>
<sequence length="301" mass="34623">MKRKIALILSFVFILLLTVSCSTKKDVVATVNGENITNAEYKKVFDQVKAQIESSPQYTKDIWNQDYQGKKFLEVVKENVLENLITQKLLLQEARKRNITVSDKEINSEYEKEKEVNKDVTKEDVKNYLLITKLFDEYTKDVKVTPEEVKKYYDDNKSQFEVVKASHILVNDEKTADEIYNRLMRGEDFASLAKEYSIDTATKDSGGDLGEFPRGVMVSEFDQVVFSLKKGEISKPVKTTYGYHIIKSEGATVKPFEEVKDSIENHLLNNKKNEVIKEKYSDLEKAAKIQKFPQNIKVTVS</sequence>
<dbReference type="PROSITE" id="PS50198">
    <property type="entry name" value="PPIC_PPIASE_2"/>
    <property type="match status" value="1"/>
</dbReference>
<dbReference type="InterPro" id="IPR027304">
    <property type="entry name" value="Trigger_fact/SurA_dom_sf"/>
</dbReference>
<comment type="similarity">
    <text evidence="3 11">Belongs to the PrsA family.</text>
</comment>
<dbReference type="Gene3D" id="1.10.4030.10">
    <property type="entry name" value="Porin chaperone SurA, peptide-binding domain"/>
    <property type="match status" value="1"/>
</dbReference>
<evidence type="ECO:0000256" key="9">
    <source>
        <dbReference type="ARBA" id="ARBA00023235"/>
    </source>
</evidence>
<dbReference type="PANTHER" id="PTHR47245:SF1">
    <property type="entry name" value="FOLDASE PROTEIN PRSA"/>
    <property type="match status" value="1"/>
</dbReference>
<dbReference type="Gene3D" id="3.10.50.40">
    <property type="match status" value="1"/>
</dbReference>
<organism evidence="14 15">
    <name type="scientific">Thermoanaerobacter kivui</name>
    <name type="common">Acetogenium kivui</name>
    <dbReference type="NCBI Taxonomy" id="2325"/>
    <lineage>
        <taxon>Bacteria</taxon>
        <taxon>Bacillati</taxon>
        <taxon>Bacillota</taxon>
        <taxon>Clostridia</taxon>
        <taxon>Thermoanaerobacterales</taxon>
        <taxon>Thermoanaerobacteraceae</taxon>
        <taxon>Thermoanaerobacter</taxon>
    </lineage>
</organism>
<dbReference type="eggNOG" id="COG0760">
    <property type="taxonomic scope" value="Bacteria"/>
</dbReference>
<keyword evidence="6 11" id="KW-0697">Rotamase</keyword>
<dbReference type="InterPro" id="IPR046357">
    <property type="entry name" value="PPIase_dom_sf"/>
</dbReference>
<dbReference type="STRING" id="2325.TKV_c22970"/>
<keyword evidence="15" id="KW-1185">Reference proteome</keyword>
<dbReference type="Pfam" id="PF13623">
    <property type="entry name" value="SurA_N_2"/>
    <property type="match status" value="1"/>
</dbReference>
<dbReference type="SUPFAM" id="SSF109998">
    <property type="entry name" value="Triger factor/SurA peptide-binding domain-like"/>
    <property type="match status" value="1"/>
</dbReference>
<dbReference type="EC" id="5.2.1.8" evidence="11"/>
<evidence type="ECO:0000259" key="13">
    <source>
        <dbReference type="PROSITE" id="PS50198"/>
    </source>
</evidence>
<evidence type="ECO:0000256" key="11">
    <source>
        <dbReference type="HAMAP-Rule" id="MF_01145"/>
    </source>
</evidence>
<keyword evidence="4 11" id="KW-1003">Cell membrane</keyword>
<evidence type="ECO:0000256" key="3">
    <source>
        <dbReference type="ARBA" id="ARBA00006071"/>
    </source>
</evidence>
<dbReference type="PROSITE" id="PS01096">
    <property type="entry name" value="PPIC_PPIASE_1"/>
    <property type="match status" value="1"/>
</dbReference>
<evidence type="ECO:0000313" key="14">
    <source>
        <dbReference type="EMBL" id="AIS53424.1"/>
    </source>
</evidence>
<keyword evidence="8 11" id="KW-0564">Palmitate</keyword>
<evidence type="ECO:0000256" key="7">
    <source>
        <dbReference type="ARBA" id="ARBA00023136"/>
    </source>
</evidence>
<evidence type="ECO:0000256" key="2">
    <source>
        <dbReference type="ARBA" id="ARBA00004193"/>
    </source>
</evidence>
<evidence type="ECO:0000256" key="4">
    <source>
        <dbReference type="ARBA" id="ARBA00022475"/>
    </source>
</evidence>
<keyword evidence="9 11" id="KW-0413">Isomerase</keyword>
<dbReference type="AlphaFoldDB" id="A0A097AUC3"/>
<keyword evidence="7 11" id="KW-0472">Membrane</keyword>
<evidence type="ECO:0000256" key="6">
    <source>
        <dbReference type="ARBA" id="ARBA00023110"/>
    </source>
</evidence>
<dbReference type="GO" id="GO:0005886">
    <property type="term" value="C:plasma membrane"/>
    <property type="evidence" value="ECO:0007669"/>
    <property type="project" value="UniProtKB-SubCell"/>
</dbReference>
<gene>
    <name evidence="11 14" type="primary">prsA</name>
    <name evidence="14" type="ORF">TKV_c22970</name>
</gene>
<keyword evidence="10 11" id="KW-0449">Lipoprotein</keyword>
<evidence type="ECO:0000256" key="8">
    <source>
        <dbReference type="ARBA" id="ARBA00023139"/>
    </source>
</evidence>
<dbReference type="InterPro" id="IPR023059">
    <property type="entry name" value="Foldase_PrsA"/>
</dbReference>
<dbReference type="PROSITE" id="PS51257">
    <property type="entry name" value="PROKAR_LIPOPROTEIN"/>
    <property type="match status" value="1"/>
</dbReference>
<comment type="function">
    <text evidence="11">Plays a major role in protein secretion by helping the post-translocational extracellular folding of several secreted proteins.</text>
</comment>
<evidence type="ECO:0000256" key="1">
    <source>
        <dbReference type="ARBA" id="ARBA00000971"/>
    </source>
</evidence>
<dbReference type="GO" id="GO:0006457">
    <property type="term" value="P:protein folding"/>
    <property type="evidence" value="ECO:0007669"/>
    <property type="project" value="UniProtKB-UniRule"/>
</dbReference>
<keyword evidence="5 11" id="KW-0732">Signal</keyword>
<accession>A0A097AUC3</accession>
<evidence type="ECO:0000256" key="5">
    <source>
        <dbReference type="ARBA" id="ARBA00022729"/>
    </source>
</evidence>
<dbReference type="GO" id="GO:0003755">
    <property type="term" value="F:peptidyl-prolyl cis-trans isomerase activity"/>
    <property type="evidence" value="ECO:0007669"/>
    <property type="project" value="UniProtKB-UniRule"/>
</dbReference>
<comment type="catalytic activity">
    <reaction evidence="1 11">
        <text>[protein]-peptidylproline (omega=180) = [protein]-peptidylproline (omega=0)</text>
        <dbReference type="Rhea" id="RHEA:16237"/>
        <dbReference type="Rhea" id="RHEA-COMP:10747"/>
        <dbReference type="Rhea" id="RHEA-COMP:10748"/>
        <dbReference type="ChEBI" id="CHEBI:83833"/>
        <dbReference type="ChEBI" id="CHEBI:83834"/>
        <dbReference type="EC" id="5.2.1.8"/>
    </reaction>
</comment>
<dbReference type="InterPro" id="IPR023058">
    <property type="entry name" value="PPIase_PpiC_CS"/>
</dbReference>
<protein>
    <recommendedName>
        <fullName evidence="11">Foldase protein PrsA</fullName>
        <ecNumber evidence="11">5.2.1.8</ecNumber>
    </recommendedName>
</protein>
<comment type="subcellular location">
    <subcellularLocation>
        <location evidence="2 11">Cell membrane</location>
        <topology evidence="2 11">Lipid-anchor</topology>
    </subcellularLocation>
</comment>
<dbReference type="Proteomes" id="UP000029669">
    <property type="component" value="Chromosome"/>
</dbReference>
<evidence type="ECO:0000256" key="12">
    <source>
        <dbReference type="SAM" id="SignalP"/>
    </source>
</evidence>
<dbReference type="RefSeq" id="WP_049685997.1">
    <property type="nucleotide sequence ID" value="NZ_CP009170.1"/>
</dbReference>
<dbReference type="OrthoDB" id="14196at2"/>
<dbReference type="HAMAP" id="MF_01145">
    <property type="entry name" value="Foldase_PrsA"/>
    <property type="match status" value="1"/>
</dbReference>
<feature type="domain" description="PpiC" evidence="13">
    <location>
        <begin position="160"/>
        <end position="250"/>
    </location>
</feature>
<feature type="chain" id="PRO_5008824098" description="Foldase protein PrsA" evidence="12">
    <location>
        <begin position="25"/>
        <end position="301"/>
    </location>
</feature>
<evidence type="ECO:0000256" key="10">
    <source>
        <dbReference type="ARBA" id="ARBA00023288"/>
    </source>
</evidence>
<dbReference type="InterPro" id="IPR000297">
    <property type="entry name" value="PPIase_PpiC"/>
</dbReference>
<dbReference type="Pfam" id="PF00639">
    <property type="entry name" value="Rotamase"/>
    <property type="match status" value="1"/>
</dbReference>
<evidence type="ECO:0000313" key="15">
    <source>
        <dbReference type="Proteomes" id="UP000029669"/>
    </source>
</evidence>
<dbReference type="KEGG" id="tki:TKV_c22970"/>
<feature type="signal peptide" evidence="12">
    <location>
        <begin position="1"/>
        <end position="24"/>
    </location>
</feature>
<dbReference type="SUPFAM" id="SSF54534">
    <property type="entry name" value="FKBP-like"/>
    <property type="match status" value="1"/>
</dbReference>
<dbReference type="HOGENOM" id="CLU_034646_5_2_9"/>
<proteinExistence type="inferred from homology"/>
<dbReference type="InterPro" id="IPR050245">
    <property type="entry name" value="PrsA_foldase"/>
</dbReference>